<dbReference type="SUPFAM" id="SSF46785">
    <property type="entry name" value="Winged helix' DNA-binding domain"/>
    <property type="match status" value="1"/>
</dbReference>
<accession>A0A1F6E8P9</accession>
<proteinExistence type="predicted"/>
<gene>
    <name evidence="2" type="ORF">A3F27_03265</name>
</gene>
<dbReference type="Proteomes" id="UP000176689">
    <property type="component" value="Unassembled WGS sequence"/>
</dbReference>
<evidence type="ECO:0008006" key="4">
    <source>
        <dbReference type="Google" id="ProtNLM"/>
    </source>
</evidence>
<organism evidence="2 3">
    <name type="scientific">Candidatus Kaiserbacteria bacterium RIFCSPHIGHO2_12_FULL_53_13</name>
    <dbReference type="NCBI Taxonomy" id="1798502"/>
    <lineage>
        <taxon>Bacteria</taxon>
        <taxon>Candidatus Kaiseribacteriota</taxon>
    </lineage>
</organism>
<reference evidence="2 3" key="1">
    <citation type="journal article" date="2016" name="Nat. Commun.">
        <title>Thousands of microbial genomes shed light on interconnected biogeochemical processes in an aquifer system.</title>
        <authorList>
            <person name="Anantharaman K."/>
            <person name="Brown C.T."/>
            <person name="Hug L.A."/>
            <person name="Sharon I."/>
            <person name="Castelle C.J."/>
            <person name="Probst A.J."/>
            <person name="Thomas B.C."/>
            <person name="Singh A."/>
            <person name="Wilkins M.J."/>
            <person name="Karaoz U."/>
            <person name="Brodie E.L."/>
            <person name="Williams K.H."/>
            <person name="Hubbard S.S."/>
            <person name="Banfield J.F."/>
        </authorList>
    </citation>
    <scope>NUCLEOTIDE SEQUENCE [LARGE SCALE GENOMIC DNA]</scope>
</reference>
<evidence type="ECO:0000256" key="1">
    <source>
        <dbReference type="SAM" id="MobiDB-lite"/>
    </source>
</evidence>
<name>A0A1F6E8P9_9BACT</name>
<evidence type="ECO:0000313" key="2">
    <source>
        <dbReference type="EMBL" id="OGG70059.1"/>
    </source>
</evidence>
<sequence length="213" mass="24063">MKEDFLGEFIGNTSRARIVRIFMFNQSDVYTAVQIAKRSGVKGKSVMQEIKSLEKLGIIKKGKSTSDKSAKTARKSRQNRKTAGAKSESTWLLDPGFKHLRALSSFVHEVSPIRYGNILGALKSSGRLAVVVLSGCFMGDLTRPVDLIVAADNLNESRLEHAIKEFEPVFGREIRYSAFSTPEFRYRLTIQDHLIRDTLDYPHMVLLDRTRLL</sequence>
<protein>
    <recommendedName>
        <fullName evidence="4">HTH arsR-type domain-containing protein</fullName>
    </recommendedName>
</protein>
<dbReference type="EMBL" id="MFLP01000025">
    <property type="protein sequence ID" value="OGG70059.1"/>
    <property type="molecule type" value="Genomic_DNA"/>
</dbReference>
<evidence type="ECO:0000313" key="3">
    <source>
        <dbReference type="Proteomes" id="UP000176689"/>
    </source>
</evidence>
<dbReference type="AlphaFoldDB" id="A0A1F6E8P9"/>
<feature type="region of interest" description="Disordered" evidence="1">
    <location>
        <begin position="64"/>
        <end position="87"/>
    </location>
</feature>
<comment type="caution">
    <text evidence="2">The sequence shown here is derived from an EMBL/GenBank/DDBJ whole genome shotgun (WGS) entry which is preliminary data.</text>
</comment>
<dbReference type="InterPro" id="IPR036390">
    <property type="entry name" value="WH_DNA-bd_sf"/>
</dbReference>
<feature type="compositionally biased region" description="Basic residues" evidence="1">
    <location>
        <begin position="71"/>
        <end position="80"/>
    </location>
</feature>